<dbReference type="VEuPathDB" id="FungiDB:PGTG_21994"/>
<dbReference type="RefSeq" id="XP_003889278.1">
    <property type="nucleotide sequence ID" value="XM_003889229.1"/>
</dbReference>
<proteinExistence type="predicted"/>
<dbReference type="HOGENOM" id="CLU_2997509_0_0_1"/>
<evidence type="ECO:0000313" key="2">
    <source>
        <dbReference type="Proteomes" id="UP000008783"/>
    </source>
</evidence>
<dbReference type="InParanoid" id="H6QT75"/>
<evidence type="ECO:0000313" key="1">
    <source>
        <dbReference type="EMBL" id="EHS64029.1"/>
    </source>
</evidence>
<organism evidence="1 2">
    <name type="scientific">Puccinia graminis f. sp. tritici (strain CRL 75-36-700-3 / race SCCL)</name>
    <name type="common">Black stem rust fungus</name>
    <dbReference type="NCBI Taxonomy" id="418459"/>
    <lineage>
        <taxon>Eukaryota</taxon>
        <taxon>Fungi</taxon>
        <taxon>Dikarya</taxon>
        <taxon>Basidiomycota</taxon>
        <taxon>Pucciniomycotina</taxon>
        <taxon>Pucciniomycetes</taxon>
        <taxon>Pucciniales</taxon>
        <taxon>Pucciniaceae</taxon>
        <taxon>Puccinia</taxon>
    </lineage>
</organism>
<dbReference type="EMBL" id="DS178308">
    <property type="protein sequence ID" value="EHS64029.1"/>
    <property type="molecule type" value="Genomic_DNA"/>
</dbReference>
<dbReference type="Proteomes" id="UP000008783">
    <property type="component" value="Unassembled WGS sequence"/>
</dbReference>
<name>H6QT75_PUCGT</name>
<dbReference type="AlphaFoldDB" id="H6QT75"/>
<keyword evidence="2" id="KW-1185">Reference proteome</keyword>
<dbReference type="GeneID" id="13542028"/>
<protein>
    <submittedName>
        <fullName evidence="1">Uncharacterized protein</fullName>
    </submittedName>
</protein>
<gene>
    <name evidence="1" type="ORF">PGTG_21994</name>
</gene>
<dbReference type="KEGG" id="pgr:PGTG_21994"/>
<sequence length="57" mass="6418">MLCFAEAGRARPALRTGHTSLTEHHLTTLQPSYQHQQCWVVCCAMKDKPKPIDALAR</sequence>
<accession>H6QT75</accession>
<reference evidence="2" key="1">
    <citation type="journal article" date="2011" name="Proc. Natl. Acad. Sci. U.S.A.">
        <title>Obligate biotrophy features unraveled by the genomic analysis of rust fungi.</title>
        <authorList>
            <person name="Duplessis S."/>
            <person name="Cuomo C.A."/>
            <person name="Lin Y.-C."/>
            <person name="Aerts A."/>
            <person name="Tisserant E."/>
            <person name="Veneault-Fourrey C."/>
            <person name="Joly D.L."/>
            <person name="Hacquard S."/>
            <person name="Amselem J."/>
            <person name="Cantarel B.L."/>
            <person name="Chiu R."/>
            <person name="Coutinho P.M."/>
            <person name="Feau N."/>
            <person name="Field M."/>
            <person name="Frey P."/>
            <person name="Gelhaye E."/>
            <person name="Goldberg J."/>
            <person name="Grabherr M.G."/>
            <person name="Kodira C.D."/>
            <person name="Kohler A."/>
            <person name="Kuees U."/>
            <person name="Lindquist E.A."/>
            <person name="Lucas S.M."/>
            <person name="Mago R."/>
            <person name="Mauceli E."/>
            <person name="Morin E."/>
            <person name="Murat C."/>
            <person name="Pangilinan J.L."/>
            <person name="Park R."/>
            <person name="Pearson M."/>
            <person name="Quesneville H."/>
            <person name="Rouhier N."/>
            <person name="Sakthikumar S."/>
            <person name="Salamov A.A."/>
            <person name="Schmutz J."/>
            <person name="Selles B."/>
            <person name="Shapiro H."/>
            <person name="Tanguay P."/>
            <person name="Tuskan G.A."/>
            <person name="Henrissat B."/>
            <person name="Van de Peer Y."/>
            <person name="Rouze P."/>
            <person name="Ellis J.G."/>
            <person name="Dodds P.N."/>
            <person name="Schein J.E."/>
            <person name="Zhong S."/>
            <person name="Hamelin R.C."/>
            <person name="Grigoriev I.V."/>
            <person name="Szabo L.J."/>
            <person name="Martin F."/>
        </authorList>
    </citation>
    <scope>NUCLEOTIDE SEQUENCE [LARGE SCALE GENOMIC DNA]</scope>
    <source>
        <strain evidence="2">CRL 75-36-700-3 / race SCCL</strain>
    </source>
</reference>